<evidence type="ECO:0000313" key="5">
    <source>
        <dbReference type="Proteomes" id="UP001597480"/>
    </source>
</evidence>
<keyword evidence="2" id="KW-0238">DNA-binding</keyword>
<evidence type="ECO:0000256" key="1">
    <source>
        <dbReference type="ARBA" id="ARBA00023015"/>
    </source>
</evidence>
<dbReference type="PANTHER" id="PTHR38465">
    <property type="entry name" value="HTH-TYPE TRANSCRIPTIONAL REGULATOR MJ1563-RELATED"/>
    <property type="match status" value="1"/>
</dbReference>
<reference evidence="5" key="1">
    <citation type="journal article" date="2019" name="Int. J. Syst. Evol. Microbiol.">
        <title>The Global Catalogue of Microorganisms (GCM) 10K type strain sequencing project: providing services to taxonomists for standard genome sequencing and annotation.</title>
        <authorList>
            <consortium name="The Broad Institute Genomics Platform"/>
            <consortium name="The Broad Institute Genome Sequencing Center for Infectious Disease"/>
            <person name="Wu L."/>
            <person name="Ma J."/>
        </authorList>
    </citation>
    <scope>NUCLEOTIDE SEQUENCE [LARGE SCALE GENOMIC DNA]</scope>
    <source>
        <strain evidence="5">KCTC 42107</strain>
    </source>
</reference>
<evidence type="ECO:0000256" key="2">
    <source>
        <dbReference type="ARBA" id="ARBA00023125"/>
    </source>
</evidence>
<dbReference type="InterPro" id="IPR036390">
    <property type="entry name" value="WH_DNA-bd_sf"/>
</dbReference>
<organism evidence="4 5">
    <name type="scientific">Flavobacterium suzhouense</name>
    <dbReference type="NCBI Taxonomy" id="1529638"/>
    <lineage>
        <taxon>Bacteria</taxon>
        <taxon>Pseudomonadati</taxon>
        <taxon>Bacteroidota</taxon>
        <taxon>Flavobacteriia</taxon>
        <taxon>Flavobacteriales</taxon>
        <taxon>Flavobacteriaceae</taxon>
        <taxon>Flavobacterium</taxon>
    </lineage>
</organism>
<evidence type="ECO:0000313" key="4">
    <source>
        <dbReference type="EMBL" id="MFD2600692.1"/>
    </source>
</evidence>
<gene>
    <name evidence="4" type="ORF">ACFSR3_01375</name>
</gene>
<dbReference type="EMBL" id="JBHUMD010000003">
    <property type="protein sequence ID" value="MFD2600692.1"/>
    <property type="molecule type" value="Genomic_DNA"/>
</dbReference>
<name>A0ABW5NQY8_9FLAO</name>
<keyword evidence="5" id="KW-1185">Reference proteome</keyword>
<dbReference type="Proteomes" id="UP001597480">
    <property type="component" value="Unassembled WGS sequence"/>
</dbReference>
<dbReference type="InterPro" id="IPR052362">
    <property type="entry name" value="HTH-GbsR_regulator"/>
</dbReference>
<dbReference type="PANTHER" id="PTHR38465:SF1">
    <property type="entry name" value="HTH-TYPE TRANSCRIPTIONAL REGULATOR MJ1563-RELATED"/>
    <property type="match status" value="1"/>
</dbReference>
<dbReference type="Gene3D" id="1.10.10.10">
    <property type="entry name" value="Winged helix-like DNA-binding domain superfamily/Winged helix DNA-binding domain"/>
    <property type="match status" value="1"/>
</dbReference>
<comment type="caution">
    <text evidence="4">The sequence shown here is derived from an EMBL/GenBank/DDBJ whole genome shotgun (WGS) entry which is preliminary data.</text>
</comment>
<dbReference type="RefSeq" id="WP_379819376.1">
    <property type="nucleotide sequence ID" value="NZ_JBHUMD010000003.1"/>
</dbReference>
<proteinExistence type="predicted"/>
<evidence type="ECO:0000256" key="3">
    <source>
        <dbReference type="ARBA" id="ARBA00023163"/>
    </source>
</evidence>
<sequence length="162" mass="18845">MSDLTKEREELVELFGVFFETTHHLPPLGARILGNLILDSKSSNVTFDQLVERMGASKSSVSTNLNLLLKLGKITYFTQPGDRKKYYKPTPFSDRFNNYLKMIALEKEIIEKMANYRDKSSCPKSRAEIEMVKIYNEHLTEMERLILKSIDDFKKIEKESEK</sequence>
<protein>
    <submittedName>
        <fullName evidence="4">GbsR/MarR family transcriptional regulator</fullName>
    </submittedName>
</protein>
<accession>A0ABW5NQY8</accession>
<dbReference type="InterPro" id="IPR036388">
    <property type="entry name" value="WH-like_DNA-bd_sf"/>
</dbReference>
<dbReference type="SUPFAM" id="SSF46785">
    <property type="entry name" value="Winged helix' DNA-binding domain"/>
    <property type="match status" value="1"/>
</dbReference>
<keyword evidence="1" id="KW-0805">Transcription regulation</keyword>
<keyword evidence="3" id="KW-0804">Transcription</keyword>